<dbReference type="CDD" id="cd03313">
    <property type="entry name" value="enolase"/>
    <property type="match status" value="1"/>
</dbReference>
<feature type="binding site" evidence="11">
    <location>
        <position position="397"/>
    </location>
    <ligand>
        <name>substrate</name>
    </ligand>
</feature>
<dbReference type="SUPFAM" id="SSF51604">
    <property type="entry name" value="Enolase C-terminal domain-like"/>
    <property type="match status" value="1"/>
</dbReference>
<dbReference type="HAMAP" id="MF_00318">
    <property type="entry name" value="Enolase"/>
    <property type="match status" value="1"/>
</dbReference>
<dbReference type="PANTHER" id="PTHR11902">
    <property type="entry name" value="ENOLASE"/>
    <property type="match status" value="1"/>
</dbReference>
<evidence type="ECO:0000259" key="14">
    <source>
        <dbReference type="SMART" id="SM01193"/>
    </source>
</evidence>
<dbReference type="Pfam" id="PF03952">
    <property type="entry name" value="Enolase_N"/>
    <property type="match status" value="1"/>
</dbReference>
<keyword evidence="15" id="KW-0670">Pyruvate</keyword>
<evidence type="ECO:0000256" key="2">
    <source>
        <dbReference type="ARBA" id="ARBA00009604"/>
    </source>
</evidence>
<keyword evidence="8 9" id="KW-0456">Lyase</keyword>
<dbReference type="GO" id="GO:0006096">
    <property type="term" value="P:glycolytic process"/>
    <property type="evidence" value="ECO:0007669"/>
    <property type="project" value="UniProtKB-UniRule"/>
</dbReference>
<keyword evidence="9" id="KW-0963">Cytoplasm</keyword>
<feature type="binding site" evidence="11">
    <location>
        <position position="294"/>
    </location>
    <ligand>
        <name>substrate</name>
    </ligand>
</feature>
<comment type="subcellular location">
    <subcellularLocation>
        <location evidence="9">Cytoplasm</location>
    </subcellularLocation>
    <subcellularLocation>
        <location evidence="9">Secreted</location>
    </subcellularLocation>
    <subcellularLocation>
        <location evidence="9">Cell surface</location>
    </subcellularLocation>
    <text evidence="9">Fractions of enolase are present in both the cytoplasm and on the cell surface.</text>
</comment>
<sequence>MIMKIVQIIAREILDSRGNPTVEAKVILENGMIGVAAVPSGASTGVHEAVELRDGDKKRFLGKGVLKAVTNVNKHIAKKLRGQSVFEQRTLDKMMLEIDSTANKSVLGANAILSVSLAAARAGALAAGKPLYQYLREAFALKEKDWKFPLPTMNIINGGKHADNSLTVQEFMVVPAVKGMKERIRLGAEVFHYLKHVLKAAGHQVLVGDEGGFAPNLKCNEEALEYICEAIKLAGYKIGKDAYCAVDLAISEYFDKKTGGYSLNDKTGKKFLTPAEVLDTLKDWCKRFPIISLEDPFAEDDWSNWQRMTKELGKQVTLVGDDLFVTNVERLQRGIETGVANAILIKLNQIGSLSETIDAIYLAKKNNYKVSVSHRSGETADTFIADLAVAVNADFIKTGSLSRSERVEKYNRLMEIEDEVELQK</sequence>
<keyword evidence="6 9" id="KW-0460">Magnesium</keyword>
<evidence type="ECO:0000256" key="7">
    <source>
        <dbReference type="ARBA" id="ARBA00023152"/>
    </source>
</evidence>
<name>A0A1F5TH34_9BACT</name>
<evidence type="ECO:0000256" key="11">
    <source>
        <dbReference type="PIRSR" id="PIRSR001400-2"/>
    </source>
</evidence>
<dbReference type="UniPathway" id="UPA00109">
    <property type="reaction ID" value="UER00187"/>
</dbReference>
<dbReference type="PANTHER" id="PTHR11902:SF1">
    <property type="entry name" value="ENOLASE"/>
    <property type="match status" value="1"/>
</dbReference>
<dbReference type="InterPro" id="IPR036849">
    <property type="entry name" value="Enolase-like_C_sf"/>
</dbReference>
<feature type="active site" description="Proton acceptor" evidence="9 10">
    <location>
        <position position="346"/>
    </location>
</feature>
<dbReference type="PRINTS" id="PR00148">
    <property type="entry name" value="ENOLASE"/>
</dbReference>
<dbReference type="GO" id="GO:0004634">
    <property type="term" value="F:phosphopyruvate hydratase activity"/>
    <property type="evidence" value="ECO:0007669"/>
    <property type="project" value="UniProtKB-UniRule"/>
</dbReference>
<feature type="binding site" evidence="11">
    <location>
        <begin position="373"/>
        <end position="376"/>
    </location>
    <ligand>
        <name>substrate</name>
    </ligand>
</feature>
<dbReference type="EMBL" id="MFGM01000004">
    <property type="protein sequence ID" value="OGF38224.1"/>
    <property type="molecule type" value="Genomic_DNA"/>
</dbReference>
<evidence type="ECO:0000256" key="12">
    <source>
        <dbReference type="PIRSR" id="PIRSR001400-3"/>
    </source>
</evidence>
<evidence type="ECO:0000256" key="3">
    <source>
        <dbReference type="ARBA" id="ARBA00012058"/>
    </source>
</evidence>
<feature type="binding site" evidence="9">
    <location>
        <position position="375"/>
    </location>
    <ligand>
        <name>(2R)-2-phosphoglycerate</name>
        <dbReference type="ChEBI" id="CHEBI:58289"/>
    </ligand>
</feature>
<feature type="binding site" evidence="11">
    <location>
        <position position="161"/>
    </location>
    <ligand>
        <name>substrate</name>
    </ligand>
</feature>
<dbReference type="PIRSF" id="PIRSF001400">
    <property type="entry name" value="Enolase"/>
    <property type="match status" value="1"/>
</dbReference>
<gene>
    <name evidence="9" type="primary">eno</name>
    <name evidence="15" type="ORF">A2482_05230</name>
</gene>
<evidence type="ECO:0000256" key="1">
    <source>
        <dbReference type="ARBA" id="ARBA00005031"/>
    </source>
</evidence>
<evidence type="ECO:0000256" key="9">
    <source>
        <dbReference type="HAMAP-Rule" id="MF_00318"/>
    </source>
</evidence>
<dbReference type="SFLD" id="SFLDS00001">
    <property type="entry name" value="Enolase"/>
    <property type="match status" value="1"/>
</dbReference>
<dbReference type="InterPro" id="IPR020810">
    <property type="entry name" value="Enolase_C"/>
</dbReference>
<keyword evidence="5 9" id="KW-0964">Secreted</keyword>
<feature type="binding site" evidence="9">
    <location>
        <position position="346"/>
    </location>
    <ligand>
        <name>(2R)-2-phosphoglycerate</name>
        <dbReference type="ChEBI" id="CHEBI:58289"/>
    </ligand>
</feature>
<dbReference type="GO" id="GO:0000015">
    <property type="term" value="C:phosphopyruvate hydratase complex"/>
    <property type="evidence" value="ECO:0007669"/>
    <property type="project" value="InterPro"/>
</dbReference>
<feature type="binding site" evidence="11">
    <location>
        <position position="170"/>
    </location>
    <ligand>
        <name>substrate</name>
    </ligand>
</feature>
<dbReference type="AlphaFoldDB" id="A0A1F5TH34"/>
<comment type="cofactor">
    <cofactor evidence="12">
        <name>Mg(2+)</name>
        <dbReference type="ChEBI" id="CHEBI:18420"/>
    </cofactor>
    <text evidence="12">Mg(2+) is required for catalysis and for stabilizing the dimer.</text>
</comment>
<feature type="binding site" evidence="11">
    <location>
        <position position="321"/>
    </location>
    <ligand>
        <name>substrate</name>
    </ligand>
</feature>
<dbReference type="SFLD" id="SFLDG00178">
    <property type="entry name" value="enolase"/>
    <property type="match status" value="1"/>
</dbReference>
<dbReference type="SMART" id="SM01193">
    <property type="entry name" value="Enolase_N"/>
    <property type="match status" value="1"/>
</dbReference>
<dbReference type="Pfam" id="PF00113">
    <property type="entry name" value="Enolase_C"/>
    <property type="match status" value="1"/>
</dbReference>
<keyword evidence="9 12" id="KW-0479">Metal-binding</keyword>
<dbReference type="GO" id="GO:0009986">
    <property type="term" value="C:cell surface"/>
    <property type="evidence" value="ECO:0007669"/>
    <property type="project" value="UniProtKB-SubCell"/>
</dbReference>
<dbReference type="Gene3D" id="3.30.390.10">
    <property type="entry name" value="Enolase-like, N-terminal domain"/>
    <property type="match status" value="1"/>
</dbReference>
<dbReference type="GO" id="GO:0000287">
    <property type="term" value="F:magnesium ion binding"/>
    <property type="evidence" value="ECO:0007669"/>
    <property type="project" value="UniProtKB-UniRule"/>
</dbReference>
<feature type="domain" description="Enolase N-terminal" evidence="14">
    <location>
        <begin position="5"/>
        <end position="135"/>
    </location>
</feature>
<reference evidence="15 16" key="1">
    <citation type="journal article" date="2016" name="Nat. Commun.">
        <title>Thousands of microbial genomes shed light on interconnected biogeochemical processes in an aquifer system.</title>
        <authorList>
            <person name="Anantharaman K."/>
            <person name="Brown C.T."/>
            <person name="Hug L.A."/>
            <person name="Sharon I."/>
            <person name="Castelle C.J."/>
            <person name="Probst A.J."/>
            <person name="Thomas B.C."/>
            <person name="Singh A."/>
            <person name="Wilkins M.J."/>
            <person name="Karaoz U."/>
            <person name="Brodie E.L."/>
            <person name="Williams K.H."/>
            <person name="Hubbard S.S."/>
            <person name="Banfield J.F."/>
        </authorList>
    </citation>
    <scope>NUCLEOTIDE SEQUENCE [LARGE SCALE GENOMIC DNA]</scope>
</reference>
<dbReference type="FunFam" id="3.30.390.10:FF:000001">
    <property type="entry name" value="Enolase"/>
    <property type="match status" value="1"/>
</dbReference>
<evidence type="ECO:0000256" key="8">
    <source>
        <dbReference type="ARBA" id="ARBA00023239"/>
    </source>
</evidence>
<proteinExistence type="inferred from homology"/>
<feature type="domain" description="Enolase C-terminal TIM barrel" evidence="13">
    <location>
        <begin position="145"/>
        <end position="424"/>
    </location>
</feature>
<evidence type="ECO:0000256" key="10">
    <source>
        <dbReference type="PIRSR" id="PIRSR001400-1"/>
    </source>
</evidence>
<feature type="binding site" evidence="9">
    <location>
        <position position="376"/>
    </location>
    <ligand>
        <name>(2R)-2-phosphoglycerate</name>
        <dbReference type="ChEBI" id="CHEBI:58289"/>
    </ligand>
</feature>
<comment type="pathway">
    <text evidence="1 9">Carbohydrate degradation; glycolysis; pyruvate from D-glyceraldehyde 3-phosphate: step 4/5.</text>
</comment>
<comment type="catalytic activity">
    <reaction evidence="9">
        <text>(2R)-2-phosphoglycerate = phosphoenolpyruvate + H2O</text>
        <dbReference type="Rhea" id="RHEA:10164"/>
        <dbReference type="ChEBI" id="CHEBI:15377"/>
        <dbReference type="ChEBI" id="CHEBI:58289"/>
        <dbReference type="ChEBI" id="CHEBI:58702"/>
        <dbReference type="EC" id="4.2.1.11"/>
    </reaction>
</comment>
<dbReference type="PROSITE" id="PS00164">
    <property type="entry name" value="ENOLASE"/>
    <property type="match status" value="1"/>
</dbReference>
<evidence type="ECO:0000256" key="4">
    <source>
        <dbReference type="ARBA" id="ARBA00017068"/>
    </source>
</evidence>
<dbReference type="SFLD" id="SFLDF00002">
    <property type="entry name" value="enolase"/>
    <property type="match status" value="1"/>
</dbReference>
<dbReference type="SUPFAM" id="SSF54826">
    <property type="entry name" value="Enolase N-terminal domain-like"/>
    <property type="match status" value="1"/>
</dbReference>
<evidence type="ECO:0000313" key="15">
    <source>
        <dbReference type="EMBL" id="OGF38224.1"/>
    </source>
</evidence>
<comment type="function">
    <text evidence="9">Catalyzes the reversible conversion of 2-phosphoglycerate (2-PG) into phosphoenolpyruvate (PEP). It is essential for the degradation of carbohydrates via glycolysis.</text>
</comment>
<feature type="binding site" evidence="9">
    <location>
        <position position="169"/>
    </location>
    <ligand>
        <name>(2R)-2-phosphoglycerate</name>
        <dbReference type="ChEBI" id="CHEBI:58289"/>
    </ligand>
</feature>
<organism evidence="15 16">
    <name type="scientific">Candidatus Falkowbacteria bacterium RIFOXYC2_FULL_48_21</name>
    <dbReference type="NCBI Taxonomy" id="1798005"/>
    <lineage>
        <taxon>Bacteria</taxon>
        <taxon>Candidatus Falkowiibacteriota</taxon>
    </lineage>
</organism>
<protein>
    <recommendedName>
        <fullName evidence="4 9">Enolase</fullName>
        <ecNumber evidence="3 9">4.2.1.11</ecNumber>
    </recommendedName>
    <alternativeName>
        <fullName evidence="9">2-phospho-D-glycerate hydro-lyase</fullName>
    </alternativeName>
    <alternativeName>
        <fullName evidence="9">2-phosphoglycerate dehydratase</fullName>
    </alternativeName>
</protein>
<evidence type="ECO:0000259" key="13">
    <source>
        <dbReference type="SMART" id="SM01192"/>
    </source>
</evidence>
<comment type="cofactor">
    <cofactor evidence="9">
        <name>Mg(2+)</name>
        <dbReference type="ChEBI" id="CHEBI:18420"/>
    </cofactor>
    <text evidence="9">Binds a second Mg(2+) ion via substrate during catalysis.</text>
</comment>
<feature type="active site" description="Proton donor" evidence="9 10">
    <location>
        <position position="210"/>
    </location>
</feature>
<dbReference type="Gene3D" id="3.20.20.120">
    <property type="entry name" value="Enolase-like C-terminal domain"/>
    <property type="match status" value="1"/>
</dbReference>
<feature type="binding site" evidence="9">
    <location>
        <position position="397"/>
    </location>
    <ligand>
        <name>(2R)-2-phosphoglycerate</name>
        <dbReference type="ChEBI" id="CHEBI:58289"/>
    </ligand>
</feature>
<dbReference type="Proteomes" id="UP000178656">
    <property type="component" value="Unassembled WGS sequence"/>
</dbReference>
<evidence type="ECO:0000313" key="16">
    <source>
        <dbReference type="Proteomes" id="UP000178656"/>
    </source>
</evidence>
<dbReference type="SMART" id="SM01192">
    <property type="entry name" value="Enolase_C"/>
    <property type="match status" value="1"/>
</dbReference>
<dbReference type="EC" id="4.2.1.11" evidence="3 9"/>
<evidence type="ECO:0000256" key="5">
    <source>
        <dbReference type="ARBA" id="ARBA00022525"/>
    </source>
</evidence>
<keyword evidence="7 9" id="KW-0324">Glycolysis</keyword>
<comment type="similarity">
    <text evidence="2 9">Belongs to the enolase family.</text>
</comment>
<feature type="binding site" evidence="9 12">
    <location>
        <position position="294"/>
    </location>
    <ligand>
        <name>Mg(2+)</name>
        <dbReference type="ChEBI" id="CHEBI:18420"/>
    </ligand>
</feature>
<feature type="binding site" evidence="9 12">
    <location>
        <position position="321"/>
    </location>
    <ligand>
        <name>Mg(2+)</name>
        <dbReference type="ChEBI" id="CHEBI:18420"/>
    </ligand>
</feature>
<dbReference type="GO" id="GO:0005576">
    <property type="term" value="C:extracellular region"/>
    <property type="evidence" value="ECO:0007669"/>
    <property type="project" value="UniProtKB-SubCell"/>
</dbReference>
<accession>A0A1F5TH34</accession>
<dbReference type="NCBIfam" id="TIGR01060">
    <property type="entry name" value="eno"/>
    <property type="match status" value="1"/>
</dbReference>
<comment type="caution">
    <text evidence="15">The sequence shown here is derived from an EMBL/GenBank/DDBJ whole genome shotgun (WGS) entry which is preliminary data.</text>
</comment>
<feature type="binding site" evidence="9 12">
    <location>
        <position position="247"/>
    </location>
    <ligand>
        <name>Mg(2+)</name>
        <dbReference type="ChEBI" id="CHEBI:18420"/>
    </ligand>
</feature>
<dbReference type="InterPro" id="IPR029017">
    <property type="entry name" value="Enolase-like_N"/>
</dbReference>
<dbReference type="InterPro" id="IPR020809">
    <property type="entry name" value="Enolase_CS"/>
</dbReference>
<dbReference type="InterPro" id="IPR020811">
    <property type="entry name" value="Enolase_N"/>
</dbReference>
<dbReference type="InterPro" id="IPR000941">
    <property type="entry name" value="Enolase"/>
</dbReference>
<evidence type="ECO:0000256" key="6">
    <source>
        <dbReference type="ARBA" id="ARBA00022842"/>
    </source>
</evidence>